<keyword evidence="4" id="KW-1185">Reference proteome</keyword>
<feature type="region of interest" description="Disordered" evidence="1">
    <location>
        <begin position="277"/>
        <end position="312"/>
    </location>
</feature>
<feature type="compositionally biased region" description="Gly residues" evidence="1">
    <location>
        <begin position="294"/>
        <end position="307"/>
    </location>
</feature>
<dbReference type="InterPro" id="IPR026453">
    <property type="entry name" value="PGF_pre_PGF"/>
</dbReference>
<dbReference type="NCBIfam" id="TIGR04213">
    <property type="entry name" value="PGF_pre_PGF"/>
    <property type="match status" value="1"/>
</dbReference>
<dbReference type="InterPro" id="IPR000601">
    <property type="entry name" value="PKD_dom"/>
</dbReference>
<dbReference type="InterPro" id="IPR035986">
    <property type="entry name" value="PKD_dom_sf"/>
</dbReference>
<feature type="compositionally biased region" description="Basic and acidic residues" evidence="1">
    <location>
        <begin position="484"/>
        <end position="507"/>
    </location>
</feature>
<dbReference type="AlphaFoldDB" id="A0A0E3Q6B0"/>
<dbReference type="InterPro" id="IPR022409">
    <property type="entry name" value="PKD/Chitinase_dom"/>
</dbReference>
<proteinExistence type="predicted"/>
<organism evidence="3 4">
    <name type="scientific">Methanosarcina vacuolata Z-761</name>
    <dbReference type="NCBI Taxonomy" id="1434123"/>
    <lineage>
        <taxon>Archaea</taxon>
        <taxon>Methanobacteriati</taxon>
        <taxon>Methanobacteriota</taxon>
        <taxon>Stenosarchaea group</taxon>
        <taxon>Methanomicrobia</taxon>
        <taxon>Methanosarcinales</taxon>
        <taxon>Methanosarcinaceae</taxon>
        <taxon>Methanosarcina</taxon>
    </lineage>
</organism>
<feature type="compositionally biased region" description="Low complexity" evidence="1">
    <location>
        <begin position="279"/>
        <end position="288"/>
    </location>
</feature>
<feature type="region of interest" description="Disordered" evidence="1">
    <location>
        <begin position="478"/>
        <end position="509"/>
    </location>
</feature>
<dbReference type="PROSITE" id="PS50093">
    <property type="entry name" value="PKD"/>
    <property type="match status" value="1"/>
</dbReference>
<dbReference type="CDD" id="cd00146">
    <property type="entry name" value="PKD"/>
    <property type="match status" value="1"/>
</dbReference>
<dbReference type="GeneID" id="24811361"/>
<dbReference type="KEGG" id="mvc:MSVAZ_2845"/>
<feature type="domain" description="PKD" evidence="2">
    <location>
        <begin position="164"/>
        <end position="230"/>
    </location>
</feature>
<dbReference type="Pfam" id="PF18911">
    <property type="entry name" value="PKD_4"/>
    <property type="match status" value="1"/>
</dbReference>
<gene>
    <name evidence="3" type="ORF">MSVAZ_2845</name>
</gene>
<name>A0A0E3Q6B0_9EURY</name>
<evidence type="ECO:0000256" key="1">
    <source>
        <dbReference type="SAM" id="MobiDB-lite"/>
    </source>
</evidence>
<reference evidence="3 4" key="1">
    <citation type="submission" date="2014-07" db="EMBL/GenBank/DDBJ databases">
        <title>Methanogenic archaea and the global carbon cycle.</title>
        <authorList>
            <person name="Henriksen J.R."/>
            <person name="Luke J."/>
            <person name="Reinhart S."/>
            <person name="Benedict M.N."/>
            <person name="Youngblut N.D."/>
            <person name="Metcalf M.E."/>
            <person name="Whitaker R.J."/>
            <person name="Metcalf W.W."/>
        </authorList>
    </citation>
    <scope>NUCLEOTIDE SEQUENCE [LARGE SCALE GENOMIC DNA]</scope>
    <source>
        <strain evidence="3 4">Z-761</strain>
    </source>
</reference>
<dbReference type="FunFam" id="2.60.40.10:FF:000270">
    <property type="entry name" value="Cell surface protein"/>
    <property type="match status" value="1"/>
</dbReference>
<dbReference type="STRING" id="1434123.MSVAZ_2845"/>
<dbReference type="SUPFAM" id="SSF49299">
    <property type="entry name" value="PKD domain"/>
    <property type="match status" value="1"/>
</dbReference>
<protein>
    <submittedName>
        <fullName evidence="3">Cell surface protein</fullName>
    </submittedName>
</protein>
<evidence type="ECO:0000313" key="4">
    <source>
        <dbReference type="Proteomes" id="UP000033096"/>
    </source>
</evidence>
<dbReference type="HOGENOM" id="CLU_616259_0_0_2"/>
<evidence type="ECO:0000259" key="2">
    <source>
        <dbReference type="PROSITE" id="PS50093"/>
    </source>
</evidence>
<dbReference type="RefSeq" id="WP_048122283.1">
    <property type="nucleotide sequence ID" value="NZ_CP009520.1"/>
</dbReference>
<dbReference type="Gene3D" id="2.60.40.10">
    <property type="entry name" value="Immunoglobulins"/>
    <property type="match status" value="1"/>
</dbReference>
<dbReference type="PATRIC" id="fig|1434123.4.peg.3494"/>
<dbReference type="Proteomes" id="UP000033096">
    <property type="component" value="Chromosome"/>
</dbReference>
<dbReference type="InterPro" id="IPR013783">
    <property type="entry name" value="Ig-like_fold"/>
</dbReference>
<sequence length="532" mass="58351">MNLIKAFRNKSRIELSGLISGFALIILFAWIILPASAAGIEANREISAEKVNSGENFAVTVHIITDQDIEALTLDENLPEGWQVSQWENNGAMFQETSTFKASTLEWIWVENLSAGEEKTVVYNVTVPSDSEPGNFTLSGRISAYSVPAVSVSGFSEIMVISSPEANFSATPLLGPAPLIVQFTDLSNFNPDSWEWDFDGNGNIDSNEKNPAYTYENPGTYTVILKAANSTYENNTYGNNTYGNNTYENNTYGNNTYENNTYGNSTRKKAGYITVTEKSSNSGENVGSEESRGGSSGGGGGSGGGAGSPESTKNVELKEISNEQVFKGTHTCFTFKGEANEIVSVEFDPKRSFGKTTAIAEMLKNTSSIVKEPAPGTVYRNINLWVGNSGFSNQENFENARINFRVSRTWIIKQKVSEDAITLYRYSEGAWNPLPTTLSREDEVYFYFTAETPGFSPFAIAGSEKRIQSVEILSPITGKNQTLNEEKTSEEDKQGIPASDIKKEEAKSSPGFELDFVVVELLVLYGLFNKKR</sequence>
<dbReference type="EMBL" id="CP009520">
    <property type="protein sequence ID" value="AKB45114.1"/>
    <property type="molecule type" value="Genomic_DNA"/>
</dbReference>
<evidence type="ECO:0000313" key="3">
    <source>
        <dbReference type="EMBL" id="AKB45114.1"/>
    </source>
</evidence>
<accession>A0A0E3Q6B0</accession>
<dbReference type="SMART" id="SM00089">
    <property type="entry name" value="PKD"/>
    <property type="match status" value="1"/>
</dbReference>